<dbReference type="NCBIfam" id="TIGR01613">
    <property type="entry name" value="primase_Cterm"/>
    <property type="match status" value="1"/>
</dbReference>
<evidence type="ECO:0000256" key="1">
    <source>
        <dbReference type="ARBA" id="ARBA00022741"/>
    </source>
</evidence>
<dbReference type="PANTHER" id="PTHR35372">
    <property type="entry name" value="ATP BINDING PROTEIN-RELATED"/>
    <property type="match status" value="1"/>
</dbReference>
<dbReference type="PANTHER" id="PTHR35372:SF2">
    <property type="entry name" value="SF3 HELICASE DOMAIN-CONTAINING PROTEIN"/>
    <property type="match status" value="1"/>
</dbReference>
<evidence type="ECO:0000313" key="5">
    <source>
        <dbReference type="EMBL" id="CAB4192838.1"/>
    </source>
</evidence>
<dbReference type="Pfam" id="PF19263">
    <property type="entry name" value="DUF5906"/>
    <property type="match status" value="1"/>
</dbReference>
<sequence length="466" mass="52028">MIDHGADVNNNSSSENVRPLHFAPLAIGSQVEIAHRLRLRLQAKHKTVVGCEGMFWFFNGQCWQAYDETFLRRLIHDFDGADYPAGGKTGILRITDNFILGTLACLNDQVSDQTFFSNPQTGICCNSGFITVDRQLLPHSPDQRHRYVLPGSWEPDTNPKNDLLMTFLNGSFKDDPEADIKIRCLRQLAGCIALGYATRLAQPKAITFWGQSANNGKSQMFELFKALVPADASCSLSLAGMNNSYFVPQLAGKLLNVSAESPDVTIHNMEMFKKIITGDDIDGREVRNKRVQFKPQAQHVFACNRLPSIRGMDNGMLRRLLVISFLRSIPPSEQVERIGALVAAAEADALLAWAVEGATDLLLTGGFLEPPSSRLAIAKWERSSDSVVAWFDQFVESTGRSGMRRIDAYESYRDWMINVEREDRTKVIVMSAFSDRVSEHIGRDVEKVTAGQRGWRGVVLKKQPSE</sequence>
<dbReference type="InterPro" id="IPR045455">
    <property type="entry name" value="NrS-1_pol-like_helicase"/>
</dbReference>
<keyword evidence="2" id="KW-0378">Hydrolase</keyword>
<keyword evidence="3" id="KW-0067">ATP-binding</keyword>
<dbReference type="Gene3D" id="3.40.50.300">
    <property type="entry name" value="P-loop containing nucleotide triphosphate hydrolases"/>
    <property type="match status" value="1"/>
</dbReference>
<evidence type="ECO:0000256" key="3">
    <source>
        <dbReference type="ARBA" id="ARBA00022840"/>
    </source>
</evidence>
<gene>
    <name evidence="5" type="ORF">UFOVP1244_101</name>
</gene>
<accession>A0A6J5RGP3</accession>
<dbReference type="InterPro" id="IPR006500">
    <property type="entry name" value="Helicase_put_C_phage/plasmid"/>
</dbReference>
<reference evidence="5" key="1">
    <citation type="submission" date="2020-05" db="EMBL/GenBank/DDBJ databases">
        <authorList>
            <person name="Chiriac C."/>
            <person name="Salcher M."/>
            <person name="Ghai R."/>
            <person name="Kavagutti S V."/>
        </authorList>
    </citation>
    <scope>NUCLEOTIDE SEQUENCE</scope>
</reference>
<evidence type="ECO:0000259" key="4">
    <source>
        <dbReference type="PROSITE" id="PS51206"/>
    </source>
</evidence>
<keyword evidence="1" id="KW-0547">Nucleotide-binding</keyword>
<dbReference type="InterPro" id="IPR014015">
    <property type="entry name" value="Helicase_SF3_DNA-vir"/>
</dbReference>
<dbReference type="EMBL" id="LR797181">
    <property type="protein sequence ID" value="CAB4192838.1"/>
    <property type="molecule type" value="Genomic_DNA"/>
</dbReference>
<proteinExistence type="predicted"/>
<dbReference type="GO" id="GO:0016787">
    <property type="term" value="F:hydrolase activity"/>
    <property type="evidence" value="ECO:0007669"/>
    <property type="project" value="UniProtKB-KW"/>
</dbReference>
<name>A0A6J5RGP3_9CAUD</name>
<dbReference type="PROSITE" id="PS51206">
    <property type="entry name" value="SF3_HELICASE_1"/>
    <property type="match status" value="1"/>
</dbReference>
<dbReference type="InterPro" id="IPR027417">
    <property type="entry name" value="P-loop_NTPase"/>
</dbReference>
<protein>
    <submittedName>
        <fullName evidence="5">COG3378 Phage associated DNA primase</fullName>
    </submittedName>
</protein>
<feature type="domain" description="SF3 helicase" evidence="4">
    <location>
        <begin position="180"/>
        <end position="338"/>
    </location>
</feature>
<dbReference type="GO" id="GO:0005524">
    <property type="term" value="F:ATP binding"/>
    <property type="evidence" value="ECO:0007669"/>
    <property type="project" value="UniProtKB-KW"/>
</dbReference>
<dbReference type="InterPro" id="IPR051620">
    <property type="entry name" value="ORF904-like_C"/>
</dbReference>
<organism evidence="5">
    <name type="scientific">uncultured Caudovirales phage</name>
    <dbReference type="NCBI Taxonomy" id="2100421"/>
    <lineage>
        <taxon>Viruses</taxon>
        <taxon>Duplodnaviria</taxon>
        <taxon>Heunggongvirae</taxon>
        <taxon>Uroviricota</taxon>
        <taxon>Caudoviricetes</taxon>
        <taxon>Peduoviridae</taxon>
        <taxon>Maltschvirus</taxon>
        <taxon>Maltschvirus maltsch</taxon>
    </lineage>
</organism>
<evidence type="ECO:0000256" key="2">
    <source>
        <dbReference type="ARBA" id="ARBA00022801"/>
    </source>
</evidence>